<name>A0A8D9E0Z9_9HEMI</name>
<dbReference type="EMBL" id="HBUF01400642">
    <property type="protein sequence ID" value="CAG6736768.1"/>
    <property type="molecule type" value="Transcribed_RNA"/>
</dbReference>
<evidence type="ECO:0000313" key="2">
    <source>
        <dbReference type="EMBL" id="CAG6736768.1"/>
    </source>
</evidence>
<keyword evidence="1" id="KW-1133">Transmembrane helix</keyword>
<protein>
    <submittedName>
        <fullName evidence="2">Uncharacterized protein</fullName>
    </submittedName>
</protein>
<reference evidence="2" key="1">
    <citation type="submission" date="2021-05" db="EMBL/GenBank/DDBJ databases">
        <authorList>
            <person name="Alioto T."/>
            <person name="Alioto T."/>
            <person name="Gomez Garrido J."/>
        </authorList>
    </citation>
    <scope>NUCLEOTIDE SEQUENCE</scope>
</reference>
<keyword evidence="1" id="KW-0472">Membrane</keyword>
<accession>A0A8D9E0Z9</accession>
<dbReference type="EMBL" id="HBUF01400643">
    <property type="protein sequence ID" value="CAG6736769.1"/>
    <property type="molecule type" value="Transcribed_RNA"/>
</dbReference>
<proteinExistence type="predicted"/>
<keyword evidence="1" id="KW-0812">Transmembrane</keyword>
<sequence length="99" mass="11605">MAHLMKSNYYLLHHDHDTSLLPSLPHSIPFPSFPLNSIFHSLPIIPSQLYHLFLMSLSFNTLATFPISLLHFIHYILPQFYPSHSRVSQFFLSLSFFFI</sequence>
<organism evidence="2">
    <name type="scientific">Cacopsylla melanoneura</name>
    <dbReference type="NCBI Taxonomy" id="428564"/>
    <lineage>
        <taxon>Eukaryota</taxon>
        <taxon>Metazoa</taxon>
        <taxon>Ecdysozoa</taxon>
        <taxon>Arthropoda</taxon>
        <taxon>Hexapoda</taxon>
        <taxon>Insecta</taxon>
        <taxon>Pterygota</taxon>
        <taxon>Neoptera</taxon>
        <taxon>Paraneoptera</taxon>
        <taxon>Hemiptera</taxon>
        <taxon>Sternorrhyncha</taxon>
        <taxon>Psylloidea</taxon>
        <taxon>Psyllidae</taxon>
        <taxon>Psyllinae</taxon>
        <taxon>Cacopsylla</taxon>
    </lineage>
</organism>
<evidence type="ECO:0000256" key="1">
    <source>
        <dbReference type="SAM" id="Phobius"/>
    </source>
</evidence>
<dbReference type="AlphaFoldDB" id="A0A8D9E0Z9"/>
<feature type="transmembrane region" description="Helical" evidence="1">
    <location>
        <begin position="49"/>
        <end position="77"/>
    </location>
</feature>